<accession>A0A6M0RF11</accession>
<dbReference type="AlphaFoldDB" id="A0A6M0RF11"/>
<reference evidence="2 3" key="1">
    <citation type="journal article" date="2020" name="Microb. Ecol.">
        <title>Ecogenomics of the Marine Benthic Filamentous Cyanobacterium Adonisia.</title>
        <authorList>
            <person name="Walter J.M."/>
            <person name="Coutinho F.H."/>
            <person name="Leomil L."/>
            <person name="Hargreaves P.I."/>
            <person name="Campeao M.E."/>
            <person name="Vieira V.V."/>
            <person name="Silva B.S."/>
            <person name="Fistarol G.O."/>
            <person name="Salomon P.S."/>
            <person name="Sawabe T."/>
            <person name="Mino S."/>
            <person name="Hosokawa M."/>
            <person name="Miyashita H."/>
            <person name="Maruyama F."/>
            <person name="van Verk M.C."/>
            <person name="Dutilh B.E."/>
            <person name="Thompson C.C."/>
            <person name="Thompson F.L."/>
        </authorList>
    </citation>
    <scope>NUCLEOTIDE SEQUENCE [LARGE SCALE GENOMIC DNA]</scope>
    <source>
        <strain evidence="2 3">CCMR0081</strain>
    </source>
</reference>
<gene>
    <name evidence="2" type="ORF">DXZ20_00410</name>
</gene>
<comment type="caution">
    <text evidence="2">The sequence shown here is derived from an EMBL/GenBank/DDBJ whole genome shotgun (WGS) entry which is preliminary data.</text>
</comment>
<keyword evidence="3" id="KW-1185">Reference proteome</keyword>
<dbReference type="Proteomes" id="UP000481033">
    <property type="component" value="Unassembled WGS sequence"/>
</dbReference>
<dbReference type="EMBL" id="QXHD01000001">
    <property type="protein sequence ID" value="NEZ54191.1"/>
    <property type="molecule type" value="Genomic_DNA"/>
</dbReference>
<organism evidence="2 3">
    <name type="scientific">Adonisia turfae CCMR0081</name>
    <dbReference type="NCBI Taxonomy" id="2292702"/>
    <lineage>
        <taxon>Bacteria</taxon>
        <taxon>Bacillati</taxon>
        <taxon>Cyanobacteriota</taxon>
        <taxon>Adonisia</taxon>
        <taxon>Adonisia turfae</taxon>
    </lineage>
</organism>
<name>A0A6M0RF11_9CYAN</name>
<evidence type="ECO:0000313" key="2">
    <source>
        <dbReference type="EMBL" id="NEZ54191.1"/>
    </source>
</evidence>
<protein>
    <submittedName>
        <fullName evidence="2">Uncharacterized protein</fullName>
    </submittedName>
</protein>
<keyword evidence="1" id="KW-0812">Transmembrane</keyword>
<evidence type="ECO:0000313" key="3">
    <source>
        <dbReference type="Proteomes" id="UP000481033"/>
    </source>
</evidence>
<evidence type="ECO:0000256" key="1">
    <source>
        <dbReference type="SAM" id="Phobius"/>
    </source>
</evidence>
<keyword evidence="1" id="KW-0472">Membrane</keyword>
<dbReference type="RefSeq" id="WP_163695544.1">
    <property type="nucleotide sequence ID" value="NZ_QXHD01000001.1"/>
</dbReference>
<keyword evidence="1" id="KW-1133">Transmembrane helix</keyword>
<proteinExistence type="predicted"/>
<feature type="transmembrane region" description="Helical" evidence="1">
    <location>
        <begin position="68"/>
        <end position="86"/>
    </location>
</feature>
<sequence length="93" mass="10706">MEQPTTIKLEYPEWMSDAEKQAMDDKLNALFENRAFTSEAEMEQAIQEAVKTHLGMEMQFTSSPAQLWLERVPLILSVVILVLGLYRRYGLGQ</sequence>